<proteinExistence type="inferred from homology"/>
<dbReference type="EMBL" id="WTXG01000087">
    <property type="protein sequence ID" value="KAI0293867.1"/>
    <property type="molecule type" value="Genomic_DNA"/>
</dbReference>
<evidence type="ECO:0000313" key="8">
    <source>
        <dbReference type="Proteomes" id="UP001203297"/>
    </source>
</evidence>
<dbReference type="SFLD" id="SFLDS00005">
    <property type="entry name" value="Isoprenoid_Synthase_Type_I"/>
    <property type="match status" value="1"/>
</dbReference>
<dbReference type="EC" id="4.2.3.-" evidence="6"/>
<evidence type="ECO:0000256" key="5">
    <source>
        <dbReference type="ARBA" id="ARBA00023239"/>
    </source>
</evidence>
<dbReference type="AlphaFoldDB" id="A0AAD4LWZ7"/>
<dbReference type="Gene3D" id="1.10.600.10">
    <property type="entry name" value="Farnesyl Diphosphate Synthase"/>
    <property type="match status" value="1"/>
</dbReference>
<organism evidence="7 8">
    <name type="scientific">Multifurca ochricompacta</name>
    <dbReference type="NCBI Taxonomy" id="376703"/>
    <lineage>
        <taxon>Eukaryota</taxon>
        <taxon>Fungi</taxon>
        <taxon>Dikarya</taxon>
        <taxon>Basidiomycota</taxon>
        <taxon>Agaricomycotina</taxon>
        <taxon>Agaricomycetes</taxon>
        <taxon>Russulales</taxon>
        <taxon>Russulaceae</taxon>
        <taxon>Multifurca</taxon>
    </lineage>
</organism>
<keyword evidence="5 6" id="KW-0456">Lyase</keyword>
<dbReference type="Proteomes" id="UP001203297">
    <property type="component" value="Unassembled WGS sequence"/>
</dbReference>
<dbReference type="GO" id="GO:0010333">
    <property type="term" value="F:terpene synthase activity"/>
    <property type="evidence" value="ECO:0007669"/>
    <property type="project" value="InterPro"/>
</dbReference>
<reference evidence="7" key="1">
    <citation type="journal article" date="2022" name="New Phytol.">
        <title>Evolutionary transition to the ectomycorrhizal habit in the genomes of a hyperdiverse lineage of mushroom-forming fungi.</title>
        <authorList>
            <person name="Looney B."/>
            <person name="Miyauchi S."/>
            <person name="Morin E."/>
            <person name="Drula E."/>
            <person name="Courty P.E."/>
            <person name="Kohler A."/>
            <person name="Kuo A."/>
            <person name="LaButti K."/>
            <person name="Pangilinan J."/>
            <person name="Lipzen A."/>
            <person name="Riley R."/>
            <person name="Andreopoulos W."/>
            <person name="He G."/>
            <person name="Johnson J."/>
            <person name="Nolan M."/>
            <person name="Tritt A."/>
            <person name="Barry K.W."/>
            <person name="Grigoriev I.V."/>
            <person name="Nagy L.G."/>
            <person name="Hibbett D."/>
            <person name="Henrissat B."/>
            <person name="Matheny P.B."/>
            <person name="Labbe J."/>
            <person name="Martin F.M."/>
        </authorList>
    </citation>
    <scope>NUCLEOTIDE SEQUENCE</scope>
    <source>
        <strain evidence="7">BPL690</strain>
    </source>
</reference>
<comment type="similarity">
    <text evidence="2 6">Belongs to the terpene synthase family.</text>
</comment>
<evidence type="ECO:0000256" key="4">
    <source>
        <dbReference type="ARBA" id="ARBA00022842"/>
    </source>
</evidence>
<keyword evidence="8" id="KW-1185">Reference proteome</keyword>
<dbReference type="GO" id="GO:0008299">
    <property type="term" value="P:isoprenoid biosynthetic process"/>
    <property type="evidence" value="ECO:0007669"/>
    <property type="project" value="UniProtKB-ARBA"/>
</dbReference>
<dbReference type="PANTHER" id="PTHR35201">
    <property type="entry name" value="TERPENE SYNTHASE"/>
    <property type="match status" value="1"/>
</dbReference>
<evidence type="ECO:0000256" key="1">
    <source>
        <dbReference type="ARBA" id="ARBA00001946"/>
    </source>
</evidence>
<dbReference type="SUPFAM" id="SSF48576">
    <property type="entry name" value="Terpenoid synthases"/>
    <property type="match status" value="1"/>
</dbReference>
<dbReference type="GO" id="GO:0046872">
    <property type="term" value="F:metal ion binding"/>
    <property type="evidence" value="ECO:0007669"/>
    <property type="project" value="UniProtKB-KW"/>
</dbReference>
<evidence type="ECO:0000256" key="6">
    <source>
        <dbReference type="RuleBase" id="RU366034"/>
    </source>
</evidence>
<keyword evidence="4 6" id="KW-0460">Magnesium</keyword>
<accession>A0AAD4LWZ7</accession>
<protein>
    <recommendedName>
        <fullName evidence="6">Terpene synthase</fullName>
        <ecNumber evidence="6">4.2.3.-</ecNumber>
    </recommendedName>
</protein>
<comment type="cofactor">
    <cofactor evidence="1 6">
        <name>Mg(2+)</name>
        <dbReference type="ChEBI" id="CHEBI:18420"/>
    </cofactor>
</comment>
<dbReference type="InterPro" id="IPR008949">
    <property type="entry name" value="Isoprenoid_synthase_dom_sf"/>
</dbReference>
<sequence length="366" mass="41853">MSNKYYLPDTLKNWKWPRQISPDHVEVRAASAEWLRSLKAFSPRAQDAFDRCEFSKSQDHPFLTSSWAQLLPGLLACMTYPFHDKARLRTGCDFMNMVFVFDEYTDRATAEEAQVYADIAMDALRNPHVPRPKGEWIGGEVTRQYWELAVKTASPGSQKRFIASFDAFSKELVKQAADRNRGHIRNIEEYIEARRETIGGAPAFALVELGMNLPDEAVNHPVIEELSMLATDMIWVANDMSSYNIEQSRGDADHNIITVVMQEKKTDVQGAMDWVGEHHKKLEAKFMKIYENDIPKFGEPVDSELAQYVDGFAIWVRGNDQWNFESGRYFGSKAQEIQKTRCATLLPKARAEDYDVGPQHVDDSKL</sequence>
<keyword evidence="3 6" id="KW-0479">Metal-binding</keyword>
<evidence type="ECO:0000256" key="3">
    <source>
        <dbReference type="ARBA" id="ARBA00022723"/>
    </source>
</evidence>
<evidence type="ECO:0000313" key="7">
    <source>
        <dbReference type="EMBL" id="KAI0293867.1"/>
    </source>
</evidence>
<dbReference type="InterPro" id="IPR034686">
    <property type="entry name" value="Terpene_cyclase-like_2"/>
</dbReference>
<dbReference type="SFLD" id="SFLDG01020">
    <property type="entry name" value="Terpene_Cyclase_Like_2"/>
    <property type="match status" value="1"/>
</dbReference>
<dbReference type="Pfam" id="PF19086">
    <property type="entry name" value="Terpene_syn_C_2"/>
    <property type="match status" value="1"/>
</dbReference>
<comment type="caution">
    <text evidence="7">The sequence shown here is derived from an EMBL/GenBank/DDBJ whole genome shotgun (WGS) entry which is preliminary data.</text>
</comment>
<gene>
    <name evidence="7" type="ORF">B0F90DRAFT_1919866</name>
</gene>
<evidence type="ECO:0000256" key="2">
    <source>
        <dbReference type="ARBA" id="ARBA00006333"/>
    </source>
</evidence>
<dbReference type="PANTHER" id="PTHR35201:SF4">
    <property type="entry name" value="BETA-PINACENE SYNTHASE-RELATED"/>
    <property type="match status" value="1"/>
</dbReference>
<name>A0AAD4LWZ7_9AGAM</name>